<keyword evidence="1" id="KW-0378">Hydrolase</keyword>
<gene>
    <name evidence="3" type="ORF">EV141_0966</name>
</gene>
<accession>A0A4Q7LYX1</accession>
<reference evidence="3 4" key="1">
    <citation type="journal article" date="2015" name="Stand. Genomic Sci.">
        <title>Genomic Encyclopedia of Bacterial and Archaeal Type Strains, Phase III: the genomes of soil and plant-associated and newly described type strains.</title>
        <authorList>
            <person name="Whitman W.B."/>
            <person name="Woyke T."/>
            <person name="Klenk H.P."/>
            <person name="Zhou Y."/>
            <person name="Lilburn T.G."/>
            <person name="Beck B.J."/>
            <person name="De Vos P."/>
            <person name="Vandamme P."/>
            <person name="Eisen J.A."/>
            <person name="Garrity G."/>
            <person name="Hugenholtz P."/>
            <person name="Kyrpides N.C."/>
        </authorList>
    </citation>
    <scope>NUCLEOTIDE SEQUENCE [LARGE SCALE GENOMIC DNA]</scope>
    <source>
        <strain evidence="3 4">CV2</strain>
    </source>
</reference>
<sequence>MMPVACRVVGTAGHSTRARTRGGLALVAASVVWVMVGCASPPIAGDSVAGPVASTAPTRAAEAPTPAPPRERSEPLEVAIPVALTIPRIGVDRPLIDLGIAADGSLEVPTNFDDIGWFSGGGRPGAAGPTVIAAHVDSPTGPAAFIRLDELAVGDLVEVTTSDGDGHVYRVTDRAQYPKDAFPTAAVFAASADDVLRLITCDGAFDRDRGSYLDNLVVTAEPVEG</sequence>
<feature type="region of interest" description="Disordered" evidence="2">
    <location>
        <begin position="50"/>
        <end position="74"/>
    </location>
</feature>
<dbReference type="Pfam" id="PF04203">
    <property type="entry name" value="Sortase"/>
    <property type="match status" value="1"/>
</dbReference>
<dbReference type="InterPro" id="IPR023365">
    <property type="entry name" value="Sortase_dom-sf"/>
</dbReference>
<dbReference type="InterPro" id="IPR042001">
    <property type="entry name" value="Sortase_F"/>
</dbReference>
<organism evidence="3 4">
    <name type="scientific">Microcella putealis</name>
    <dbReference type="NCBI Taxonomy" id="337005"/>
    <lineage>
        <taxon>Bacteria</taxon>
        <taxon>Bacillati</taxon>
        <taxon>Actinomycetota</taxon>
        <taxon>Actinomycetes</taxon>
        <taxon>Micrococcales</taxon>
        <taxon>Microbacteriaceae</taxon>
        <taxon>Microcella</taxon>
    </lineage>
</organism>
<evidence type="ECO:0000313" key="3">
    <source>
        <dbReference type="EMBL" id="RZS59733.1"/>
    </source>
</evidence>
<dbReference type="AlphaFoldDB" id="A0A4Q7LYX1"/>
<protein>
    <submittedName>
        <fullName evidence="3">Sortase family protein</fullName>
    </submittedName>
</protein>
<dbReference type="InterPro" id="IPR005754">
    <property type="entry name" value="Sortase"/>
</dbReference>
<dbReference type="CDD" id="cd05829">
    <property type="entry name" value="Sortase_F"/>
    <property type="match status" value="1"/>
</dbReference>
<keyword evidence="4" id="KW-1185">Reference proteome</keyword>
<feature type="compositionally biased region" description="Low complexity" evidence="2">
    <location>
        <begin position="53"/>
        <end position="64"/>
    </location>
</feature>
<dbReference type="Gene3D" id="2.40.260.10">
    <property type="entry name" value="Sortase"/>
    <property type="match status" value="1"/>
</dbReference>
<evidence type="ECO:0000256" key="2">
    <source>
        <dbReference type="SAM" id="MobiDB-lite"/>
    </source>
</evidence>
<dbReference type="EMBL" id="SGWW01000001">
    <property type="protein sequence ID" value="RZS59733.1"/>
    <property type="molecule type" value="Genomic_DNA"/>
</dbReference>
<proteinExistence type="predicted"/>
<evidence type="ECO:0000313" key="4">
    <source>
        <dbReference type="Proteomes" id="UP000293519"/>
    </source>
</evidence>
<comment type="caution">
    <text evidence="3">The sequence shown here is derived from an EMBL/GenBank/DDBJ whole genome shotgun (WGS) entry which is preliminary data.</text>
</comment>
<dbReference type="Proteomes" id="UP000293519">
    <property type="component" value="Unassembled WGS sequence"/>
</dbReference>
<dbReference type="GO" id="GO:0016787">
    <property type="term" value="F:hydrolase activity"/>
    <property type="evidence" value="ECO:0007669"/>
    <property type="project" value="UniProtKB-KW"/>
</dbReference>
<evidence type="ECO:0000256" key="1">
    <source>
        <dbReference type="ARBA" id="ARBA00022801"/>
    </source>
</evidence>
<name>A0A4Q7LYX1_9MICO</name>
<dbReference type="SUPFAM" id="SSF63817">
    <property type="entry name" value="Sortase"/>
    <property type="match status" value="1"/>
</dbReference>